<dbReference type="eggNOG" id="COG0601">
    <property type="taxonomic scope" value="Bacteria"/>
</dbReference>
<evidence type="ECO:0000256" key="4">
    <source>
        <dbReference type="ARBA" id="ARBA00022692"/>
    </source>
</evidence>
<dbReference type="InterPro" id="IPR045621">
    <property type="entry name" value="BPD_transp_1_N"/>
</dbReference>
<dbReference type="EMBL" id="CAKP01000019">
    <property type="protein sequence ID" value="CCC58129.1"/>
    <property type="molecule type" value="Genomic_DNA"/>
</dbReference>
<feature type="transmembrane region" description="Helical" evidence="7">
    <location>
        <begin position="101"/>
        <end position="123"/>
    </location>
</feature>
<dbReference type="InterPro" id="IPR035906">
    <property type="entry name" value="MetI-like_sf"/>
</dbReference>
<proteinExistence type="inferred from homology"/>
<evidence type="ECO:0000313" key="10">
    <source>
        <dbReference type="Proteomes" id="UP000007652"/>
    </source>
</evidence>
<evidence type="ECO:0000256" key="6">
    <source>
        <dbReference type="ARBA" id="ARBA00023136"/>
    </source>
</evidence>
<dbReference type="PANTHER" id="PTHR30465:SF74">
    <property type="entry name" value="OLIGOPEPTIDE TRANSPORT SYSTEM PERMEASE PROTEIN OPPB"/>
    <property type="match status" value="1"/>
</dbReference>
<dbReference type="STRING" id="857293.CAAU_0480"/>
<dbReference type="SUPFAM" id="SSF161098">
    <property type="entry name" value="MetI-like"/>
    <property type="match status" value="1"/>
</dbReference>
<dbReference type="RefSeq" id="WP_008907847.1">
    <property type="nucleotide sequence ID" value="NZ_CAKP01000019.1"/>
</dbReference>
<protein>
    <submittedName>
        <fullName evidence="9">Oligopeptide transport system permease protein OppB (TC 3.A.1.5.1)</fullName>
    </submittedName>
</protein>
<evidence type="ECO:0000256" key="7">
    <source>
        <dbReference type="RuleBase" id="RU363032"/>
    </source>
</evidence>
<accession>G0V4T9</accession>
<feature type="transmembrane region" description="Helical" evidence="7">
    <location>
        <begin position="9"/>
        <end position="27"/>
    </location>
</feature>
<keyword evidence="4 7" id="KW-0812">Transmembrane</keyword>
<dbReference type="InterPro" id="IPR000515">
    <property type="entry name" value="MetI-like"/>
</dbReference>
<feature type="domain" description="ABC transmembrane type-1" evidence="8">
    <location>
        <begin position="95"/>
        <end position="301"/>
    </location>
</feature>
<feature type="transmembrane region" description="Helical" evidence="7">
    <location>
        <begin position="232"/>
        <end position="258"/>
    </location>
</feature>
<dbReference type="AlphaFoldDB" id="G0V4T9"/>
<keyword evidence="2 7" id="KW-0813">Transport</keyword>
<keyword evidence="5 7" id="KW-1133">Transmembrane helix</keyword>
<feature type="transmembrane region" description="Helical" evidence="7">
    <location>
        <begin position="175"/>
        <end position="193"/>
    </location>
</feature>
<keyword evidence="6 7" id="KW-0472">Membrane</keyword>
<dbReference type="Pfam" id="PF00528">
    <property type="entry name" value="BPD_transp_1"/>
    <property type="match status" value="1"/>
</dbReference>
<sequence>MTRYLLRRIGYMVLTMWVIITATFFLMNTLPGDPIRNKAKQLPPQIQQNLRKRYGLDKPVHIRYLIYLKNLLHGDLGESIEFPGETANNIIKEKFPASARLGLQAVFFGLIIGLILGILAAFYKNTWIDYLVIFIALVGVSVPSFVVAALIQKYLAGGFFPIVGWPSENVWFSGWRYTVLPTFALSLGSIAIYSRYMKSSVLDVINQDYIMTARAKGVPNVQIVWKHILRNAILPIITILGPQIAGIITGTFVIERIFAIPGLGEYYVASINARDYTMIMATTVFFAFLFILSLLIVDILYGVIDPRIRVTGEKR</sequence>
<feature type="transmembrane region" description="Helical" evidence="7">
    <location>
        <begin position="130"/>
        <end position="155"/>
    </location>
</feature>
<name>G0V4T9_9CLOT</name>
<dbReference type="CDD" id="cd06261">
    <property type="entry name" value="TM_PBP2"/>
    <property type="match status" value="1"/>
</dbReference>
<evidence type="ECO:0000256" key="5">
    <source>
        <dbReference type="ARBA" id="ARBA00022989"/>
    </source>
</evidence>
<keyword evidence="3" id="KW-1003">Cell membrane</keyword>
<evidence type="ECO:0000313" key="9">
    <source>
        <dbReference type="EMBL" id="CCC58129.1"/>
    </source>
</evidence>
<reference evidence="9 10" key="1">
    <citation type="journal article" date="2011" name="J. Bacteriol.">
        <title>Draft genome sequence of Caloramator australicus strain RC3T, a thermoanaerobe from the Great Artesian Basin of Australia.</title>
        <authorList>
            <person name="Ogg C.D."/>
            <person name="Patel B.K.C."/>
        </authorList>
    </citation>
    <scope>NUCLEOTIDE SEQUENCE [LARGE SCALE GENOMIC DNA]</scope>
    <source>
        <strain evidence="9 10">RC3</strain>
    </source>
</reference>
<dbReference type="Pfam" id="PF19300">
    <property type="entry name" value="BPD_transp_1_N"/>
    <property type="match status" value="1"/>
</dbReference>
<gene>
    <name evidence="9" type="ORF">CAAU_0480</name>
</gene>
<dbReference type="GO" id="GO:0055085">
    <property type="term" value="P:transmembrane transport"/>
    <property type="evidence" value="ECO:0007669"/>
    <property type="project" value="InterPro"/>
</dbReference>
<comment type="subcellular location">
    <subcellularLocation>
        <location evidence="1 7">Cell membrane</location>
        <topology evidence="1 7">Multi-pass membrane protein</topology>
    </subcellularLocation>
</comment>
<evidence type="ECO:0000259" key="8">
    <source>
        <dbReference type="PROSITE" id="PS50928"/>
    </source>
</evidence>
<feature type="transmembrane region" description="Helical" evidence="7">
    <location>
        <begin position="278"/>
        <end position="304"/>
    </location>
</feature>
<keyword evidence="10" id="KW-1185">Reference proteome</keyword>
<dbReference type="OrthoDB" id="9773221at2"/>
<comment type="similarity">
    <text evidence="7">Belongs to the binding-protein-dependent transport system permease family.</text>
</comment>
<dbReference type="Gene3D" id="1.10.3720.10">
    <property type="entry name" value="MetI-like"/>
    <property type="match status" value="1"/>
</dbReference>
<evidence type="ECO:0000256" key="2">
    <source>
        <dbReference type="ARBA" id="ARBA00022448"/>
    </source>
</evidence>
<organism evidence="9 10">
    <name type="scientific">Caloramator australicus RC3</name>
    <dbReference type="NCBI Taxonomy" id="857293"/>
    <lineage>
        <taxon>Bacteria</taxon>
        <taxon>Bacillati</taxon>
        <taxon>Bacillota</taxon>
        <taxon>Clostridia</taxon>
        <taxon>Eubacteriales</taxon>
        <taxon>Clostridiaceae</taxon>
        <taxon>Caloramator</taxon>
    </lineage>
</organism>
<dbReference type="GO" id="GO:0005886">
    <property type="term" value="C:plasma membrane"/>
    <property type="evidence" value="ECO:0007669"/>
    <property type="project" value="UniProtKB-SubCell"/>
</dbReference>
<comment type="caution">
    <text evidence="9">The sequence shown here is derived from an EMBL/GenBank/DDBJ whole genome shotgun (WGS) entry which is preliminary data.</text>
</comment>
<evidence type="ECO:0000256" key="1">
    <source>
        <dbReference type="ARBA" id="ARBA00004651"/>
    </source>
</evidence>
<dbReference type="PROSITE" id="PS50928">
    <property type="entry name" value="ABC_TM1"/>
    <property type="match status" value="1"/>
</dbReference>
<dbReference type="Proteomes" id="UP000007652">
    <property type="component" value="Unassembled WGS sequence"/>
</dbReference>
<evidence type="ECO:0000256" key="3">
    <source>
        <dbReference type="ARBA" id="ARBA00022475"/>
    </source>
</evidence>
<dbReference type="PANTHER" id="PTHR30465">
    <property type="entry name" value="INNER MEMBRANE ABC TRANSPORTER"/>
    <property type="match status" value="1"/>
</dbReference>